<dbReference type="STRING" id="1080227.A8L45_10290"/>
<dbReference type="InterPro" id="IPR018740">
    <property type="entry name" value="DUF2282_membr"/>
</dbReference>
<feature type="signal peptide" evidence="1">
    <location>
        <begin position="1"/>
        <end position="30"/>
    </location>
</feature>
<evidence type="ECO:0008006" key="4">
    <source>
        <dbReference type="Google" id="ProtNLM"/>
    </source>
</evidence>
<proteinExistence type="predicted"/>
<dbReference type="Pfam" id="PF10048">
    <property type="entry name" value="DUF2282"/>
    <property type="match status" value="1"/>
</dbReference>
<accession>A0A1C3EJM5</accession>
<dbReference type="RefSeq" id="WP_068901907.1">
    <property type="nucleotide sequence ID" value="NZ_JBHUIF010000022.1"/>
</dbReference>
<evidence type="ECO:0000313" key="3">
    <source>
        <dbReference type="Proteomes" id="UP000094936"/>
    </source>
</evidence>
<protein>
    <recommendedName>
        <fullName evidence="4">DUF2282 domain-containing protein</fullName>
    </recommendedName>
</protein>
<dbReference type="OrthoDB" id="1551288at2"/>
<name>A0A1C3EJM5_9GAMM</name>
<evidence type="ECO:0000256" key="1">
    <source>
        <dbReference type="SAM" id="SignalP"/>
    </source>
</evidence>
<comment type="caution">
    <text evidence="2">The sequence shown here is derived from an EMBL/GenBank/DDBJ whole genome shotgun (WGS) entry which is preliminary data.</text>
</comment>
<reference evidence="2 3" key="1">
    <citation type="submission" date="2016-05" db="EMBL/GenBank/DDBJ databases">
        <title>Genomic Taxonomy of the Vibrionaceae.</title>
        <authorList>
            <person name="Gomez-Gil B."/>
            <person name="Enciso-Ibarra J."/>
        </authorList>
    </citation>
    <scope>NUCLEOTIDE SEQUENCE [LARGE SCALE GENOMIC DNA]</scope>
    <source>
        <strain evidence="2 3">CAIM 1920</strain>
    </source>
</reference>
<keyword evidence="1" id="KW-0732">Signal</keyword>
<keyword evidence="3" id="KW-1185">Reference proteome</keyword>
<sequence>MKKSNIAAAAAVTSLLAMGATALTSAPAMAKEAKVKCYGVAQAGKNDCATSNSSCAGTSTVDGQKDAFILMPEKLCDRLAGSSLTAK</sequence>
<dbReference type="Proteomes" id="UP000094936">
    <property type="component" value="Unassembled WGS sequence"/>
</dbReference>
<organism evidence="2 3">
    <name type="scientific">Veronia pacifica</name>
    <dbReference type="NCBI Taxonomy" id="1080227"/>
    <lineage>
        <taxon>Bacteria</taxon>
        <taxon>Pseudomonadati</taxon>
        <taxon>Pseudomonadota</taxon>
        <taxon>Gammaproteobacteria</taxon>
        <taxon>Vibrionales</taxon>
        <taxon>Vibrionaceae</taxon>
        <taxon>Veronia</taxon>
    </lineage>
</organism>
<feature type="chain" id="PRO_5008673159" description="DUF2282 domain-containing protein" evidence="1">
    <location>
        <begin position="31"/>
        <end position="87"/>
    </location>
</feature>
<dbReference type="EMBL" id="LYBM01000016">
    <property type="protein sequence ID" value="ODA33430.1"/>
    <property type="molecule type" value="Genomic_DNA"/>
</dbReference>
<gene>
    <name evidence="2" type="ORF">A8L45_10290</name>
</gene>
<dbReference type="AlphaFoldDB" id="A0A1C3EJM5"/>
<evidence type="ECO:0000313" key="2">
    <source>
        <dbReference type="EMBL" id="ODA33430.1"/>
    </source>
</evidence>